<name>A0AAW5PLM7_9GAMM</name>
<dbReference type="EMBL" id="JANUEK010000006">
    <property type="protein sequence ID" value="MCS4280537.1"/>
    <property type="molecule type" value="Genomic_DNA"/>
</dbReference>
<protein>
    <submittedName>
        <fullName evidence="2">IS30 family transposase</fullName>
    </submittedName>
</protein>
<reference evidence="2" key="1">
    <citation type="submission" date="2022-08" db="EMBL/GenBank/DDBJ databases">
        <title>Genomic analyses of the natural microbiome of Caenorhabditis elegans.</title>
        <authorList>
            <person name="Samuel B."/>
        </authorList>
    </citation>
    <scope>NUCLEOTIDE SEQUENCE</scope>
    <source>
        <strain evidence="2">BIGb0277</strain>
    </source>
</reference>
<evidence type="ECO:0000313" key="2">
    <source>
        <dbReference type="EMBL" id="MCS4280537.1"/>
    </source>
</evidence>
<gene>
    <name evidence="2" type="ORF">M2412_002531</name>
</gene>
<proteinExistence type="predicted"/>
<organism evidence="2 3">
    <name type="scientific">Stenotrophomonas rhizophila</name>
    <dbReference type="NCBI Taxonomy" id="216778"/>
    <lineage>
        <taxon>Bacteria</taxon>
        <taxon>Pseudomonadati</taxon>
        <taxon>Pseudomonadota</taxon>
        <taxon>Gammaproteobacteria</taxon>
        <taxon>Lysobacterales</taxon>
        <taxon>Lysobacteraceae</taxon>
        <taxon>Stenotrophomonas</taxon>
    </lineage>
</organism>
<sequence length="54" mass="6296">MHRVLAMRVAAKLKQQWSPHQVSGWLKRTNPEDTSRQVSHDQSTERSTSRPEEP</sequence>
<accession>A0AAW5PLM7</accession>
<dbReference type="Proteomes" id="UP001320691">
    <property type="component" value="Unassembled WGS sequence"/>
</dbReference>
<comment type="caution">
    <text evidence="2">The sequence shown here is derived from an EMBL/GenBank/DDBJ whole genome shotgun (WGS) entry which is preliminary data.</text>
</comment>
<evidence type="ECO:0000256" key="1">
    <source>
        <dbReference type="SAM" id="MobiDB-lite"/>
    </source>
</evidence>
<feature type="compositionally biased region" description="Basic and acidic residues" evidence="1">
    <location>
        <begin position="29"/>
        <end position="54"/>
    </location>
</feature>
<evidence type="ECO:0000313" key="3">
    <source>
        <dbReference type="Proteomes" id="UP001320691"/>
    </source>
</evidence>
<feature type="region of interest" description="Disordered" evidence="1">
    <location>
        <begin position="12"/>
        <end position="54"/>
    </location>
</feature>
<dbReference type="AlphaFoldDB" id="A0AAW5PLM7"/>